<evidence type="ECO:0000313" key="1">
    <source>
        <dbReference type="EMBL" id="PHM50720.1"/>
    </source>
</evidence>
<evidence type="ECO:0000313" key="2">
    <source>
        <dbReference type="Proteomes" id="UP000221980"/>
    </source>
</evidence>
<keyword evidence="2" id="KW-1185">Reference proteome</keyword>
<proteinExistence type="predicted"/>
<dbReference type="EMBL" id="NITZ01000001">
    <property type="protein sequence ID" value="PHM50720.1"/>
    <property type="molecule type" value="Genomic_DNA"/>
</dbReference>
<accession>A0A2D0JWW5</accession>
<sequence length="355" mass="41324">MFMIIVGLGKIGGLYKDRLKFLLPKTNVYTIDPYKKEADFSDVETAIYFFEKNSMKNCIWIISAPTPVHCTIIETIISSQSGSKILVEKPFCHNKNIDKISLLIRKCEEKNTRIVVNDIYKNSLMVKNIAEYIKDEKIYSITIEMSKNRNKDISEGRFVDNEIGIVGYEWFHLLSLADIILGKKRNDYKKTKTKIRMSSNEKAVGVYETWNNDESDLSLISNLDGFIQYLPPNWVLNHLNKNIKRNIKSTGNIPYGSQFKYRIINIKTNKARYFALFEFKFDEIKIDCKKDYKNSHLLLRKDESGIVARCFNENHFDTSLLRNIDKLKDYNGSILQFKNIVNNAAYFPIIPLENI</sequence>
<gene>
    <name evidence="1" type="ORF">Xmir_00122</name>
</gene>
<dbReference type="SUPFAM" id="SSF51735">
    <property type="entry name" value="NAD(P)-binding Rossmann-fold domains"/>
    <property type="match status" value="1"/>
</dbReference>
<dbReference type="OrthoDB" id="9781031at2"/>
<dbReference type="AlphaFoldDB" id="A0A2D0JWW5"/>
<dbReference type="RefSeq" id="WP_099112573.1">
    <property type="nucleotide sequence ID" value="NZ_CAWNQI010000001.1"/>
</dbReference>
<organism evidence="1 2">
    <name type="scientific">Xenorhabdus miraniensis</name>
    <dbReference type="NCBI Taxonomy" id="351674"/>
    <lineage>
        <taxon>Bacteria</taxon>
        <taxon>Pseudomonadati</taxon>
        <taxon>Pseudomonadota</taxon>
        <taxon>Gammaproteobacteria</taxon>
        <taxon>Enterobacterales</taxon>
        <taxon>Morganellaceae</taxon>
        <taxon>Xenorhabdus</taxon>
    </lineage>
</organism>
<dbReference type="Gene3D" id="3.40.50.720">
    <property type="entry name" value="NAD(P)-binding Rossmann-like Domain"/>
    <property type="match status" value="1"/>
</dbReference>
<protein>
    <recommendedName>
        <fullName evidence="3">Gfo/Idh/MocA-like oxidoreductase N-terminal domain-containing protein</fullName>
    </recommendedName>
</protein>
<dbReference type="InterPro" id="IPR036291">
    <property type="entry name" value="NAD(P)-bd_dom_sf"/>
</dbReference>
<reference evidence="1 2" key="1">
    <citation type="journal article" date="2017" name="Nat. Microbiol.">
        <title>Natural product diversity associated with the nematode symbionts Photorhabdus and Xenorhabdus.</title>
        <authorList>
            <person name="Tobias N.J."/>
            <person name="Wolff H."/>
            <person name="Djahanschiri B."/>
            <person name="Grundmann F."/>
            <person name="Kronenwerth M."/>
            <person name="Shi Y.M."/>
            <person name="Simonyi S."/>
            <person name="Grun P."/>
            <person name="Shapiro-Ilan D."/>
            <person name="Pidot S.J."/>
            <person name="Stinear T.P."/>
            <person name="Ebersberger I."/>
            <person name="Bode H.B."/>
        </authorList>
    </citation>
    <scope>NUCLEOTIDE SEQUENCE [LARGE SCALE GENOMIC DNA]</scope>
    <source>
        <strain evidence="1 2">DSM 17902</strain>
    </source>
</reference>
<name>A0A2D0JWW5_9GAMM</name>
<comment type="caution">
    <text evidence="1">The sequence shown here is derived from an EMBL/GenBank/DDBJ whole genome shotgun (WGS) entry which is preliminary data.</text>
</comment>
<evidence type="ECO:0008006" key="3">
    <source>
        <dbReference type="Google" id="ProtNLM"/>
    </source>
</evidence>
<dbReference type="Proteomes" id="UP000221980">
    <property type="component" value="Unassembled WGS sequence"/>
</dbReference>